<dbReference type="InterPro" id="IPR014347">
    <property type="entry name" value="Tautomerase/MIF_sf"/>
</dbReference>
<dbReference type="Proteomes" id="UP000062645">
    <property type="component" value="Chromosome"/>
</dbReference>
<gene>
    <name evidence="1" type="ORF">ACX27_12410</name>
</gene>
<dbReference type="EMBL" id="CP012036">
    <property type="protein sequence ID" value="ALF53459.1"/>
    <property type="molecule type" value="Genomic_DNA"/>
</dbReference>
<dbReference type="OrthoDB" id="9804765at2"/>
<dbReference type="PANTHER" id="PTHR38460">
    <property type="entry name" value="TAUTOMERASE YOLI-RELATED"/>
    <property type="match status" value="1"/>
</dbReference>
<dbReference type="SUPFAM" id="SSF55331">
    <property type="entry name" value="Tautomerase/MIF"/>
    <property type="match status" value="1"/>
</dbReference>
<dbReference type="STRING" id="224013.ACX27_12410"/>
<dbReference type="PANTHER" id="PTHR38460:SF1">
    <property type="entry name" value="TAUTOMERASE YOLI-RELATED"/>
    <property type="match status" value="1"/>
</dbReference>
<evidence type="ECO:0000313" key="2">
    <source>
        <dbReference type="Proteomes" id="UP000062645"/>
    </source>
</evidence>
<dbReference type="InterPro" id="IPR037479">
    <property type="entry name" value="Tauto_MSAD"/>
</dbReference>
<dbReference type="RefSeq" id="WP_062292686.1">
    <property type="nucleotide sequence ID" value="NZ_CP012036.1"/>
</dbReference>
<proteinExistence type="predicted"/>
<dbReference type="AlphaFoldDB" id="A0A0M4SX50"/>
<evidence type="ECO:0000313" key="1">
    <source>
        <dbReference type="EMBL" id="ALF53459.1"/>
    </source>
</evidence>
<sequence>MVQVKVYGLADQLNPIKSDLSHIIHTSLVEILKIATEKKFQRFFPLDAENFYYPQDRSYNYLVIEIVMFEGRSVETKKELIRKLIKDIYETFGISVNDIEITIFETPKSNWGIRGTTGDELNLNYKVEV</sequence>
<dbReference type="PATRIC" id="fig|224013.5.peg.3006"/>
<protein>
    <submittedName>
        <fullName evidence="1">4-oxalocrotonate tautomerase</fullName>
    </submittedName>
</protein>
<dbReference type="KEGG" id="npz:ACX27_12410"/>
<name>A0A0M4SX50_9NOSO</name>
<accession>A0A0M4SX50</accession>
<reference evidence="2" key="1">
    <citation type="submission" date="2015-07" db="EMBL/GenBank/DDBJ databases">
        <title>Genome Of Nitrogen-Fixing Cyanobacterium Nostoc piscinale CENA21 From Solimoes/Amazon River Floodplain Sediments And Comparative Genomics To Uncover Biosynthetic Natural Products Potential.</title>
        <authorList>
            <person name="Leao T.F."/>
            <person name="Leao P.N."/>
            <person name="Guimaraes P.I."/>
            <person name="de Melo A.G.C."/>
            <person name="Ramos R.T.J."/>
            <person name="Silva A."/>
            <person name="Fiore M.F."/>
            <person name="Schneider M.P.C."/>
        </authorList>
    </citation>
    <scope>NUCLEOTIDE SEQUENCE [LARGE SCALE GENOMIC DNA]</scope>
    <source>
        <strain evidence="2">CENA21</strain>
    </source>
</reference>
<keyword evidence="2" id="KW-1185">Reference proteome</keyword>
<organism evidence="1 2">
    <name type="scientific">Nostoc piscinale CENA21</name>
    <dbReference type="NCBI Taxonomy" id="224013"/>
    <lineage>
        <taxon>Bacteria</taxon>
        <taxon>Bacillati</taxon>
        <taxon>Cyanobacteriota</taxon>
        <taxon>Cyanophyceae</taxon>
        <taxon>Nostocales</taxon>
        <taxon>Nostocaceae</taxon>
        <taxon>Nostoc</taxon>
    </lineage>
</organism>
<dbReference type="Gene3D" id="3.30.429.10">
    <property type="entry name" value="Macrophage Migration Inhibitory Factor"/>
    <property type="match status" value="1"/>
</dbReference>
<dbReference type="Pfam" id="PF14552">
    <property type="entry name" value="Tautomerase_2"/>
    <property type="match status" value="1"/>
</dbReference>
<reference evidence="1 2" key="2">
    <citation type="journal article" date="2016" name="Genome Announc.">
        <title>Draft Genome Sequence of the N2-Fixing Cyanobacterium Nostoc piscinale CENA21, Isolated from the Brazilian Amazon Floodplain.</title>
        <authorList>
            <person name="Leao T."/>
            <person name="Guimaraes P.I."/>
            <person name="de Melo A.G."/>
            <person name="Ramos R.T."/>
            <person name="Leao P.N."/>
            <person name="Silva A."/>
            <person name="Fiore M.F."/>
            <person name="Schneider M.P."/>
        </authorList>
    </citation>
    <scope>NUCLEOTIDE SEQUENCE [LARGE SCALE GENOMIC DNA]</scope>
    <source>
        <strain evidence="1 2">CENA21</strain>
    </source>
</reference>